<feature type="transmembrane region" description="Helical" evidence="6">
    <location>
        <begin position="53"/>
        <end position="75"/>
    </location>
</feature>
<evidence type="ECO:0000259" key="7">
    <source>
        <dbReference type="Pfam" id="PF01490"/>
    </source>
</evidence>
<keyword evidence="2 6" id="KW-0812">Transmembrane</keyword>
<feature type="transmembrane region" description="Helical" evidence="6">
    <location>
        <begin position="143"/>
        <end position="161"/>
    </location>
</feature>
<feature type="transmembrane region" description="Helical" evidence="6">
    <location>
        <begin position="378"/>
        <end position="400"/>
    </location>
</feature>
<keyword evidence="3" id="KW-0813">Transport</keyword>
<dbReference type="InterPro" id="IPR013057">
    <property type="entry name" value="AA_transpt_TM"/>
</dbReference>
<feature type="transmembrane region" description="Helical" evidence="6">
    <location>
        <begin position="352"/>
        <end position="371"/>
    </location>
</feature>
<dbReference type="EMBL" id="JACXVP010000005">
    <property type="protein sequence ID" value="KAG5608008.1"/>
    <property type="molecule type" value="Genomic_DNA"/>
</dbReference>
<feature type="domain" description="Amino acid transporter transmembrane" evidence="7">
    <location>
        <begin position="24"/>
        <end position="401"/>
    </location>
</feature>
<feature type="transmembrane region" description="Helical" evidence="6">
    <location>
        <begin position="287"/>
        <end position="311"/>
    </location>
</feature>
<dbReference type="GO" id="GO:0015179">
    <property type="term" value="F:L-amino acid transmembrane transporter activity"/>
    <property type="evidence" value="ECO:0007669"/>
    <property type="project" value="TreeGrafter"/>
</dbReference>
<evidence type="ECO:0000256" key="1">
    <source>
        <dbReference type="ARBA" id="ARBA00004141"/>
    </source>
</evidence>
<feature type="transmembrane region" description="Helical" evidence="6">
    <location>
        <begin position="27"/>
        <end position="47"/>
    </location>
</feature>
<dbReference type="AlphaFoldDB" id="A0A9J5Z7V1"/>
<evidence type="ECO:0000256" key="5">
    <source>
        <dbReference type="ARBA" id="ARBA00023136"/>
    </source>
</evidence>
<dbReference type="Proteomes" id="UP000824120">
    <property type="component" value="Chromosome 5"/>
</dbReference>
<evidence type="ECO:0000256" key="6">
    <source>
        <dbReference type="SAM" id="Phobius"/>
    </source>
</evidence>
<comment type="caution">
    <text evidence="8">The sequence shown here is derived from an EMBL/GenBank/DDBJ whole genome shotgun (WGS) entry which is preliminary data.</text>
</comment>
<feature type="transmembrane region" description="Helical" evidence="6">
    <location>
        <begin position="168"/>
        <end position="190"/>
    </location>
</feature>
<evidence type="ECO:0000256" key="3">
    <source>
        <dbReference type="ARBA" id="ARBA00022970"/>
    </source>
</evidence>
<name>A0A9J5Z7V1_SOLCO</name>
<dbReference type="OrthoDB" id="1261840at2759"/>
<accession>A0A9J5Z7V1</accession>
<dbReference type="GO" id="GO:0005774">
    <property type="term" value="C:vacuolar membrane"/>
    <property type="evidence" value="ECO:0007669"/>
    <property type="project" value="TreeGrafter"/>
</dbReference>
<keyword evidence="3" id="KW-0029">Amino-acid transport</keyword>
<reference evidence="8 9" key="1">
    <citation type="submission" date="2020-09" db="EMBL/GenBank/DDBJ databases">
        <title>De no assembly of potato wild relative species, Solanum commersonii.</title>
        <authorList>
            <person name="Cho K."/>
        </authorList>
    </citation>
    <scope>NUCLEOTIDE SEQUENCE [LARGE SCALE GENOMIC DNA]</scope>
    <source>
        <strain evidence="8">LZ3.2</strain>
        <tissue evidence="8">Leaf</tissue>
    </source>
</reference>
<dbReference type="Pfam" id="PF01490">
    <property type="entry name" value="Aa_trans"/>
    <property type="match status" value="1"/>
</dbReference>
<feature type="transmembrane region" description="Helical" evidence="6">
    <location>
        <begin position="323"/>
        <end position="346"/>
    </location>
</feature>
<evidence type="ECO:0000313" key="9">
    <source>
        <dbReference type="Proteomes" id="UP000824120"/>
    </source>
</evidence>
<keyword evidence="5 6" id="KW-0472">Membrane</keyword>
<protein>
    <recommendedName>
        <fullName evidence="7">Amino acid transporter transmembrane domain-containing protein</fullName>
    </recommendedName>
</protein>
<dbReference type="PANTHER" id="PTHR22950:SF698">
    <property type="entry name" value="AMINO ACID TRANSPORTER TRANSMEMBRANE DOMAIN-CONTAINING PROTEIN"/>
    <property type="match status" value="1"/>
</dbReference>
<evidence type="ECO:0000256" key="4">
    <source>
        <dbReference type="ARBA" id="ARBA00022989"/>
    </source>
</evidence>
<feature type="transmembrane region" description="Helical" evidence="6">
    <location>
        <begin position="102"/>
        <end position="123"/>
    </location>
</feature>
<proteinExistence type="predicted"/>
<dbReference type="PANTHER" id="PTHR22950">
    <property type="entry name" value="AMINO ACID TRANSPORTER"/>
    <property type="match status" value="1"/>
</dbReference>
<keyword evidence="9" id="KW-1185">Reference proteome</keyword>
<feature type="transmembrane region" description="Helical" evidence="6">
    <location>
        <begin position="210"/>
        <end position="231"/>
    </location>
</feature>
<comment type="subcellular location">
    <subcellularLocation>
        <location evidence="1">Membrane</location>
        <topology evidence="1">Multi-pass membrane protein</topology>
    </subcellularLocation>
</comment>
<evidence type="ECO:0000313" key="8">
    <source>
        <dbReference type="EMBL" id="KAG5608008.1"/>
    </source>
</evidence>
<gene>
    <name evidence="8" type="ORF">H5410_029500</name>
</gene>
<sequence>MESHSMERIETQNQIPQIMEPSKGTSFFRTCFNGINALSGIGIISVPYALSQGGWLCLMLLFLVAIICCYTGILLQKCMSVSPSIKTYPDIGEFAFGNKGRILISIFLYLELYFVAIEFLILEGDNLQKLFPDAKNHFGCVKIVGREVFVLLVAIIILPTTWLKSLGLLAYVSIGGVLASIVLVFSIFWVGAIDGIGFEEKGVIWRWDGLISAISMYTFCYCGHALFPTICNSMKDRSQFPKVLFVCFILSTITYGSMATMGYLMYGQKLMSQITLNLPTRKISSKIAIYTTLVNPITKYALVVSPIATAIEDKLPLRKSKFIVSYFIRTFLVISIVIVALTVPFFGYVMTFTGALLGVTVSILLPCLCYLKIKKPSYLDVVFIGMILVFGSSVAISGTYTSLKNIISHSGGYRILWLWVLTIFNINLY</sequence>
<feature type="transmembrane region" description="Helical" evidence="6">
    <location>
        <begin position="412"/>
        <end position="428"/>
    </location>
</feature>
<evidence type="ECO:0000256" key="2">
    <source>
        <dbReference type="ARBA" id="ARBA00022692"/>
    </source>
</evidence>
<feature type="transmembrane region" description="Helical" evidence="6">
    <location>
        <begin position="243"/>
        <end position="267"/>
    </location>
</feature>
<organism evidence="8 9">
    <name type="scientific">Solanum commersonii</name>
    <name type="common">Commerson's wild potato</name>
    <name type="synonym">Commerson's nightshade</name>
    <dbReference type="NCBI Taxonomy" id="4109"/>
    <lineage>
        <taxon>Eukaryota</taxon>
        <taxon>Viridiplantae</taxon>
        <taxon>Streptophyta</taxon>
        <taxon>Embryophyta</taxon>
        <taxon>Tracheophyta</taxon>
        <taxon>Spermatophyta</taxon>
        <taxon>Magnoliopsida</taxon>
        <taxon>eudicotyledons</taxon>
        <taxon>Gunneridae</taxon>
        <taxon>Pentapetalae</taxon>
        <taxon>asterids</taxon>
        <taxon>lamiids</taxon>
        <taxon>Solanales</taxon>
        <taxon>Solanaceae</taxon>
        <taxon>Solanoideae</taxon>
        <taxon>Solaneae</taxon>
        <taxon>Solanum</taxon>
    </lineage>
</organism>
<keyword evidence="4 6" id="KW-1133">Transmembrane helix</keyword>